<keyword evidence="3" id="KW-0808">Transferase</keyword>
<dbReference type="Gene3D" id="1.20.5.1930">
    <property type="match status" value="1"/>
</dbReference>
<feature type="domain" description="Histidine kinase" evidence="11">
    <location>
        <begin position="266"/>
        <end position="463"/>
    </location>
</feature>
<evidence type="ECO:0000256" key="8">
    <source>
        <dbReference type="ARBA" id="ARBA00023136"/>
    </source>
</evidence>
<evidence type="ECO:0000313" key="13">
    <source>
        <dbReference type="Proteomes" id="UP001589683"/>
    </source>
</evidence>
<evidence type="ECO:0000256" key="4">
    <source>
        <dbReference type="ARBA" id="ARBA00022692"/>
    </source>
</evidence>
<dbReference type="PROSITE" id="PS50109">
    <property type="entry name" value="HIS_KIN"/>
    <property type="match status" value="1"/>
</dbReference>
<evidence type="ECO:0000256" key="1">
    <source>
        <dbReference type="ARBA" id="ARBA00004651"/>
    </source>
</evidence>
<feature type="transmembrane region" description="Helical" evidence="10">
    <location>
        <begin position="20"/>
        <end position="40"/>
    </location>
</feature>
<dbReference type="SUPFAM" id="SSF55874">
    <property type="entry name" value="ATPase domain of HSP90 chaperone/DNA topoisomerase II/histidine kinase"/>
    <property type="match status" value="1"/>
</dbReference>
<keyword evidence="9" id="KW-0175">Coiled coil</keyword>
<dbReference type="PIRSF" id="PIRSF037314">
    <property type="entry name" value="STHK_MctS"/>
    <property type="match status" value="1"/>
</dbReference>
<dbReference type="EMBL" id="JBHMEA010000039">
    <property type="protein sequence ID" value="MFB9232283.1"/>
    <property type="molecule type" value="Genomic_DNA"/>
</dbReference>
<dbReference type="Gene3D" id="3.30.565.10">
    <property type="entry name" value="Histidine kinase-like ATPase, C-terminal domain"/>
    <property type="match status" value="1"/>
</dbReference>
<keyword evidence="13" id="KW-1185">Reference proteome</keyword>
<evidence type="ECO:0000256" key="10">
    <source>
        <dbReference type="SAM" id="Phobius"/>
    </source>
</evidence>
<dbReference type="RefSeq" id="WP_377609040.1">
    <property type="nucleotide sequence ID" value="NZ_JAGFNU010000002.1"/>
</dbReference>
<evidence type="ECO:0000256" key="3">
    <source>
        <dbReference type="ARBA" id="ARBA00022679"/>
    </source>
</evidence>
<evidence type="ECO:0000259" key="11">
    <source>
        <dbReference type="PROSITE" id="PS50109"/>
    </source>
</evidence>
<keyword evidence="8 10" id="KW-0472">Membrane</keyword>
<evidence type="ECO:0000313" key="12">
    <source>
        <dbReference type="EMBL" id="MFB9232283.1"/>
    </source>
</evidence>
<dbReference type="Pfam" id="PF02518">
    <property type="entry name" value="HATPase_c"/>
    <property type="match status" value="1"/>
</dbReference>
<dbReference type="InterPro" id="IPR033480">
    <property type="entry name" value="sCache_2"/>
</dbReference>
<dbReference type="InterPro" id="IPR017171">
    <property type="entry name" value="Sig_transdc_His_kinase_MctS"/>
</dbReference>
<keyword evidence="4 10" id="KW-0812">Transmembrane</keyword>
<dbReference type="InterPro" id="IPR003594">
    <property type="entry name" value="HATPase_dom"/>
</dbReference>
<name>A0ABV5JHP3_9RHOB</name>
<comment type="subcellular location">
    <subcellularLocation>
        <location evidence="1">Cell membrane</location>
        <topology evidence="1">Multi-pass membrane protein</topology>
    </subcellularLocation>
</comment>
<gene>
    <name evidence="12" type="ORF">ACFFUT_10860</name>
</gene>
<dbReference type="Pfam" id="PF07730">
    <property type="entry name" value="HisKA_3"/>
    <property type="match status" value="1"/>
</dbReference>
<reference evidence="12 13" key="1">
    <citation type="submission" date="2024-09" db="EMBL/GenBank/DDBJ databases">
        <authorList>
            <person name="Sun Q."/>
            <person name="Mori K."/>
        </authorList>
    </citation>
    <scope>NUCLEOTIDE SEQUENCE [LARGE SCALE GENOMIC DNA]</scope>
    <source>
        <strain evidence="12 13">CECT 8726</strain>
    </source>
</reference>
<evidence type="ECO:0000256" key="5">
    <source>
        <dbReference type="ARBA" id="ARBA00022777"/>
    </source>
</evidence>
<keyword evidence="2" id="KW-1003">Cell membrane</keyword>
<dbReference type="Pfam" id="PF17200">
    <property type="entry name" value="sCache_2"/>
    <property type="match status" value="1"/>
</dbReference>
<keyword evidence="5" id="KW-0418">Kinase</keyword>
<dbReference type="CDD" id="cd16917">
    <property type="entry name" value="HATPase_UhpB-NarQ-NarX-like"/>
    <property type="match status" value="1"/>
</dbReference>
<feature type="transmembrane region" description="Helical" evidence="10">
    <location>
        <begin position="215"/>
        <end position="237"/>
    </location>
</feature>
<sequence>MGRWMSGLRNILTLNYGQKIFFLATIPLLLAAVAISAIVANQSRETAEREIALLERQLIEAKKAELQNYLSITRTAFVNIYGRALPDDEEAKLLVTQLLSAMLYGQDGYFFVYDYDGNNLVSPRQTDLITKNWIGLTDPNGVPIVDELIRIAKSGSGYHSYDWTKPSTGESARMVAFVIGLQDWRWVVGTGIFIDEVLDTVAAARAEVEARIQRTFIYIGGITLAALFLVFLSGQFINIRERRLADAKLKELTQRIIDTQEEERGRVARELHDSISQILVGVRYALELARKRLLAGDERAGEHLERGIDHLNGAIQEVRRISRDLRPGILDDLGLGPALKGLIAEFANRTGIETEFETVVFSNRLEADAKIALYRIAQEALTNIERHADATAVSLKVYGHSSGATMRIADNGRGIERQSKDKQADSGLGLRNMQERMEQLNGTLLVLSTRQGTVIEARVPLSRMLPPQGTARATA</sequence>
<dbReference type="Gene3D" id="3.30.450.20">
    <property type="entry name" value="PAS domain"/>
    <property type="match status" value="1"/>
</dbReference>
<protein>
    <submittedName>
        <fullName evidence="12">Cache domain-containing protein</fullName>
    </submittedName>
</protein>
<organism evidence="12 13">
    <name type="scientific">Pseudohalocynthiibacter aestuariivivens</name>
    <dbReference type="NCBI Taxonomy" id="1591409"/>
    <lineage>
        <taxon>Bacteria</taxon>
        <taxon>Pseudomonadati</taxon>
        <taxon>Pseudomonadota</taxon>
        <taxon>Alphaproteobacteria</taxon>
        <taxon>Rhodobacterales</taxon>
        <taxon>Paracoccaceae</taxon>
        <taxon>Pseudohalocynthiibacter</taxon>
    </lineage>
</organism>
<dbReference type="PANTHER" id="PTHR24421">
    <property type="entry name" value="NITRATE/NITRITE SENSOR PROTEIN NARX-RELATED"/>
    <property type="match status" value="1"/>
</dbReference>
<proteinExistence type="predicted"/>
<accession>A0ABV5JHP3</accession>
<feature type="coiled-coil region" evidence="9">
    <location>
        <begin position="37"/>
        <end position="64"/>
    </location>
</feature>
<evidence type="ECO:0000256" key="6">
    <source>
        <dbReference type="ARBA" id="ARBA00022989"/>
    </source>
</evidence>
<dbReference type="InterPro" id="IPR011712">
    <property type="entry name" value="Sig_transdc_His_kin_sub3_dim/P"/>
</dbReference>
<dbReference type="SMART" id="SM00387">
    <property type="entry name" value="HATPase_c"/>
    <property type="match status" value="1"/>
</dbReference>
<dbReference type="InterPro" id="IPR036890">
    <property type="entry name" value="HATPase_C_sf"/>
</dbReference>
<dbReference type="Proteomes" id="UP001589683">
    <property type="component" value="Unassembled WGS sequence"/>
</dbReference>
<evidence type="ECO:0000256" key="2">
    <source>
        <dbReference type="ARBA" id="ARBA00022475"/>
    </source>
</evidence>
<evidence type="ECO:0000256" key="9">
    <source>
        <dbReference type="SAM" id="Coils"/>
    </source>
</evidence>
<keyword evidence="6 10" id="KW-1133">Transmembrane helix</keyword>
<comment type="caution">
    <text evidence="12">The sequence shown here is derived from an EMBL/GenBank/DDBJ whole genome shotgun (WGS) entry which is preliminary data.</text>
</comment>
<dbReference type="InterPro" id="IPR050482">
    <property type="entry name" value="Sensor_HK_TwoCompSys"/>
</dbReference>
<dbReference type="SMART" id="SM01049">
    <property type="entry name" value="Cache_2"/>
    <property type="match status" value="1"/>
</dbReference>
<keyword evidence="7" id="KW-0902">Two-component regulatory system</keyword>
<evidence type="ECO:0000256" key="7">
    <source>
        <dbReference type="ARBA" id="ARBA00023012"/>
    </source>
</evidence>
<dbReference type="InterPro" id="IPR005467">
    <property type="entry name" value="His_kinase_dom"/>
</dbReference>